<gene>
    <name evidence="1" type="ORF">HSEST_0782</name>
</gene>
<dbReference type="EMBL" id="CP064791">
    <property type="protein sequence ID" value="QSG14326.1"/>
    <property type="molecule type" value="Genomic_DNA"/>
</dbReference>
<dbReference type="Proteomes" id="UP000663292">
    <property type="component" value="Chromosome"/>
</dbReference>
<dbReference type="GeneID" id="68857421"/>
<protein>
    <submittedName>
        <fullName evidence="1">Uncharacterized protein</fullName>
    </submittedName>
</protein>
<evidence type="ECO:0000313" key="1">
    <source>
        <dbReference type="EMBL" id="QSG14326.1"/>
    </source>
</evidence>
<evidence type="ECO:0000313" key="2">
    <source>
        <dbReference type="Proteomes" id="UP000663292"/>
    </source>
</evidence>
<proteinExistence type="predicted"/>
<name>A0A897NW25_9EURY</name>
<accession>A0A897NW25</accession>
<sequence length="238" mass="26310">MTRAAVRAGFDRFVNDAVEATAEHFDVARALRRGIDGPGGSVVDHLLNDSDAVRKRVVEPELATYRRRVVAQFDAILDFAESDADIDAHRESILERDPFARGIRSDVPAERREAIVEGLLERHRRLGEAAVPLIEAPEDDFWDAVRSTLDRETAERLVEERFVITGPVREHTDAIEMSTTIDPGDVLGGLGGLLGRGIPTLTVEYTDEAIRAMGEAEQVVIAEAKREIGRRFDTSEGP</sequence>
<keyword evidence="2" id="KW-1185">Reference proteome</keyword>
<reference evidence="1 2" key="1">
    <citation type="submission" date="2020-11" db="EMBL/GenBank/DDBJ databases">
        <title>Carbohydrate-dependent, anaerobic sulfur respiration: A novel catabolism in halophilic archaea.</title>
        <authorList>
            <person name="Sorokin D.Y."/>
            <person name="Messina E."/>
            <person name="Smedile F."/>
            <person name="La Cono V."/>
            <person name="Hallsworth J.E."/>
            <person name="Yakimov M.M."/>
        </authorList>
    </citation>
    <scope>NUCLEOTIDE SEQUENCE [LARGE SCALE GENOMIC DNA]</scope>
    <source>
        <strain evidence="1 2">HSR-Est</strain>
    </source>
</reference>
<organism evidence="1 2">
    <name type="scientific">Halapricum desulfuricans</name>
    <dbReference type="NCBI Taxonomy" id="2841257"/>
    <lineage>
        <taxon>Archaea</taxon>
        <taxon>Methanobacteriati</taxon>
        <taxon>Methanobacteriota</taxon>
        <taxon>Stenosarchaea group</taxon>
        <taxon>Halobacteria</taxon>
        <taxon>Halobacteriales</taxon>
        <taxon>Haloarculaceae</taxon>
        <taxon>Halapricum</taxon>
    </lineage>
</organism>
<dbReference type="AlphaFoldDB" id="A0A897NW25"/>
<dbReference type="RefSeq" id="WP_229122264.1">
    <property type="nucleotide sequence ID" value="NZ_CP064791.1"/>
</dbReference>